<evidence type="ECO:0000256" key="5">
    <source>
        <dbReference type="ARBA" id="ARBA00022555"/>
    </source>
</evidence>
<dbReference type="GO" id="GO:0000287">
    <property type="term" value="F:magnesium ion binding"/>
    <property type="evidence" value="ECO:0007669"/>
    <property type="project" value="UniProtKB-UniRule"/>
</dbReference>
<accession>A0A7V8VC65</accession>
<feature type="binding site" evidence="15">
    <location>
        <position position="498"/>
    </location>
    <ligand>
        <name>Mg(2+)</name>
        <dbReference type="ChEBI" id="CHEBI:18420"/>
        <note>shared with alpha subunit</note>
    </ligand>
</feature>
<keyword evidence="6 15" id="KW-0436">Ligase</keyword>
<evidence type="ECO:0000256" key="12">
    <source>
        <dbReference type="ARBA" id="ARBA00022917"/>
    </source>
</evidence>
<keyword evidence="8 15" id="KW-0547">Nucleotide-binding</keyword>
<evidence type="ECO:0000256" key="7">
    <source>
        <dbReference type="ARBA" id="ARBA00022723"/>
    </source>
</evidence>
<comment type="cofactor">
    <cofactor evidence="15">
        <name>Mg(2+)</name>
        <dbReference type="ChEBI" id="CHEBI:18420"/>
    </cofactor>
    <text evidence="15">Binds 2 magnesium ions per tetramer.</text>
</comment>
<dbReference type="InterPro" id="IPR020825">
    <property type="entry name" value="Phe-tRNA_synthase-like_B3/B4"/>
</dbReference>
<dbReference type="GO" id="GO:0006432">
    <property type="term" value="P:phenylalanyl-tRNA aminoacylation"/>
    <property type="evidence" value="ECO:0007669"/>
    <property type="project" value="UniProtKB-UniRule"/>
</dbReference>
<dbReference type="SMART" id="SM00896">
    <property type="entry name" value="FDX-ACB"/>
    <property type="match status" value="1"/>
</dbReference>
<dbReference type="SUPFAM" id="SSF55681">
    <property type="entry name" value="Class II aaRS and biotin synthetases"/>
    <property type="match status" value="1"/>
</dbReference>
<feature type="domain" description="TRNA-binding" evidence="17">
    <location>
        <begin position="54"/>
        <end position="176"/>
    </location>
</feature>
<dbReference type="EMBL" id="JACEFB010000002">
    <property type="protein sequence ID" value="MBA2225315.1"/>
    <property type="molecule type" value="Genomic_DNA"/>
</dbReference>
<dbReference type="Pfam" id="PF17759">
    <property type="entry name" value="tRNA_synthFbeta"/>
    <property type="match status" value="1"/>
</dbReference>
<dbReference type="GO" id="GO:0004826">
    <property type="term" value="F:phenylalanine-tRNA ligase activity"/>
    <property type="evidence" value="ECO:0007669"/>
    <property type="project" value="UniProtKB-UniRule"/>
</dbReference>
<gene>
    <name evidence="15" type="primary">pheT</name>
    <name evidence="20" type="ORF">H0921_03960</name>
</gene>
<evidence type="ECO:0000256" key="16">
    <source>
        <dbReference type="PROSITE-ProRule" id="PRU00209"/>
    </source>
</evidence>
<evidence type="ECO:0000256" key="2">
    <source>
        <dbReference type="ARBA" id="ARBA00008653"/>
    </source>
</evidence>
<dbReference type="InterPro" id="IPR033714">
    <property type="entry name" value="tRNA_bind_bactPheRS"/>
</dbReference>
<dbReference type="InterPro" id="IPR045060">
    <property type="entry name" value="Phe-tRNA-ligase_IIc_bsu"/>
</dbReference>
<keyword evidence="21" id="KW-1185">Reference proteome</keyword>
<keyword evidence="9 15" id="KW-0067">ATP-binding</keyword>
<dbReference type="FunFam" id="3.30.70.380:FF:000001">
    <property type="entry name" value="Phenylalanine--tRNA ligase beta subunit"/>
    <property type="match status" value="1"/>
</dbReference>
<comment type="caution">
    <text evidence="20">The sequence shown here is derived from an EMBL/GenBank/DDBJ whole genome shotgun (WGS) entry which is preliminary data.</text>
</comment>
<dbReference type="Gene3D" id="3.30.56.10">
    <property type="match status" value="2"/>
</dbReference>
<feature type="binding site" evidence="15">
    <location>
        <position position="494"/>
    </location>
    <ligand>
        <name>Mg(2+)</name>
        <dbReference type="ChEBI" id="CHEBI:18420"/>
        <note>shared with alpha subunit</note>
    </ligand>
</feature>
<organism evidence="20 21">
    <name type="scientific">Thermogemmata fonticola</name>
    <dbReference type="NCBI Taxonomy" id="2755323"/>
    <lineage>
        <taxon>Bacteria</taxon>
        <taxon>Pseudomonadati</taxon>
        <taxon>Planctomycetota</taxon>
        <taxon>Planctomycetia</taxon>
        <taxon>Gemmatales</taxon>
        <taxon>Gemmataceae</taxon>
        <taxon>Thermogemmata</taxon>
    </lineage>
</organism>
<dbReference type="InterPro" id="IPR036690">
    <property type="entry name" value="Fdx_antiC-bd_sf"/>
</dbReference>
<keyword evidence="13 15" id="KW-0030">Aminoacyl-tRNA synthetase</keyword>
<dbReference type="CDD" id="cd00769">
    <property type="entry name" value="PheRS_beta_core"/>
    <property type="match status" value="1"/>
</dbReference>
<evidence type="ECO:0000313" key="20">
    <source>
        <dbReference type="EMBL" id="MBA2225315.1"/>
    </source>
</evidence>
<keyword evidence="10 15" id="KW-0460">Magnesium</keyword>
<dbReference type="Proteomes" id="UP000542342">
    <property type="component" value="Unassembled WGS sequence"/>
</dbReference>
<dbReference type="CDD" id="cd02796">
    <property type="entry name" value="tRNA_bind_bactPheRS"/>
    <property type="match status" value="1"/>
</dbReference>
<dbReference type="InterPro" id="IPR009061">
    <property type="entry name" value="DNA-bd_dom_put_sf"/>
</dbReference>
<dbReference type="Gene3D" id="2.40.50.140">
    <property type="entry name" value="Nucleic acid-binding proteins"/>
    <property type="match status" value="1"/>
</dbReference>
<evidence type="ECO:0000259" key="18">
    <source>
        <dbReference type="PROSITE" id="PS51447"/>
    </source>
</evidence>
<feature type="binding site" evidence="15">
    <location>
        <position position="497"/>
    </location>
    <ligand>
        <name>Mg(2+)</name>
        <dbReference type="ChEBI" id="CHEBI:18420"/>
        <note>shared with alpha subunit</note>
    </ligand>
</feature>
<dbReference type="EC" id="6.1.1.20" evidence="15"/>
<evidence type="ECO:0000256" key="13">
    <source>
        <dbReference type="ARBA" id="ARBA00023146"/>
    </source>
</evidence>
<feature type="domain" description="B5" evidence="19">
    <location>
        <begin position="434"/>
        <end position="510"/>
    </location>
</feature>
<feature type="binding site" evidence="15">
    <location>
        <position position="487"/>
    </location>
    <ligand>
        <name>Mg(2+)</name>
        <dbReference type="ChEBI" id="CHEBI:18420"/>
        <note>shared with alpha subunit</note>
    </ligand>
</feature>
<evidence type="ECO:0000256" key="14">
    <source>
        <dbReference type="ARBA" id="ARBA00049255"/>
    </source>
</evidence>
<evidence type="ECO:0000256" key="3">
    <source>
        <dbReference type="ARBA" id="ARBA00011209"/>
    </source>
</evidence>
<dbReference type="NCBIfam" id="TIGR00472">
    <property type="entry name" value="pheT_bact"/>
    <property type="match status" value="1"/>
</dbReference>
<proteinExistence type="inferred from homology"/>
<evidence type="ECO:0000256" key="8">
    <source>
        <dbReference type="ARBA" id="ARBA00022741"/>
    </source>
</evidence>
<evidence type="ECO:0000313" key="21">
    <source>
        <dbReference type="Proteomes" id="UP000542342"/>
    </source>
</evidence>
<comment type="subcellular location">
    <subcellularLocation>
        <location evidence="1 15">Cytoplasm</location>
    </subcellularLocation>
</comment>
<evidence type="ECO:0000259" key="17">
    <source>
        <dbReference type="PROSITE" id="PS50886"/>
    </source>
</evidence>
<dbReference type="InterPro" id="IPR012340">
    <property type="entry name" value="NA-bd_OB-fold"/>
</dbReference>
<sequence>MRVPLSWLREYVQLPADLPALVERLSRAGLEVTAVHAYGVPLPPGLPAPQAPLVWERDKVLVARILNIAKHPDADKLKLVTVEYGADQPKTVVTGAPNIAVGESGQVVILGLRGCRYFSMDKEGRKTIATLEPRTLRGILNDAMCMSEFELGLSEDHEGIILLDPAEAPPPGTPAADLLGDVVLEIDVLPSMARCLGLVGLAREVAALTGLPLRLPVANYPTTSESVERHVRVSIADVQLCPRYIAAVIRNVRVGPSPYWLQHRLRLAGMRPINNIVDVTNYVMLEQGQPLHAFDYDVLLRRAGGETPHITIRPARPGETLLTLDGQKRELTADNLVIADSAGPIALAGVMGGQETEVTAQTRHILLEAATFDLVSIRKTARQFNLFSEASTRFSRGVSPAQVLPATQRALELFHRLAQGQVLAGLVDVFPQPPQVQVVHFTQRDICRLLGCSLPEGEVERILTALDFSLQPLPDGWRVEVPLTRLDIQNGAADLVEELARIYGYDRLPERLLPLELPPPQVQQDEDGEEKVRDLLVLHGLQEVITYSLSSPEAEARLHPKPNHAPATDYVRLLNPISPERSVLRRSLLPGLLAVVRHNLEHNDSLALFEIGLVYIPQPDSDLPQEQRRVALALWGRRYSPAWDDPPHSPAPQYDFFDLKGILEALAADLHLPDVQYQPTDSVPWLHPKRCARLVLRNSSLGAAGQIHPRVADQWQLPRTLLLAELDLEAILAGIPERFAYRPIPPFPAAKRDIAVVVPAELPAEHVLREIRTAGGSLLVRAELFDLYTGPGLPPGTKSLAFALTYQAPDHTLSDKEIAKAHEKIEGRLRHVLGAKIRGKDIA</sequence>
<dbReference type="Pfam" id="PF03484">
    <property type="entry name" value="B5"/>
    <property type="match status" value="1"/>
</dbReference>
<dbReference type="Pfam" id="PF03147">
    <property type="entry name" value="FDX-ACB"/>
    <property type="match status" value="1"/>
</dbReference>
<dbReference type="PANTHER" id="PTHR10947:SF0">
    <property type="entry name" value="PHENYLALANINE--TRNA LIGASE BETA SUBUNIT"/>
    <property type="match status" value="1"/>
</dbReference>
<evidence type="ECO:0000256" key="11">
    <source>
        <dbReference type="ARBA" id="ARBA00022884"/>
    </source>
</evidence>
<dbReference type="InterPro" id="IPR041616">
    <property type="entry name" value="PheRS_beta_core"/>
</dbReference>
<dbReference type="RefSeq" id="WP_194536747.1">
    <property type="nucleotide sequence ID" value="NZ_JACEFB010000002.1"/>
</dbReference>
<dbReference type="PANTHER" id="PTHR10947">
    <property type="entry name" value="PHENYLALANYL-TRNA SYNTHETASE BETA CHAIN AND LEUCINE-RICH REPEAT-CONTAINING PROTEIN 47"/>
    <property type="match status" value="1"/>
</dbReference>
<dbReference type="Gene3D" id="3.50.40.10">
    <property type="entry name" value="Phenylalanyl-trna Synthetase, Chain B, domain 3"/>
    <property type="match status" value="1"/>
</dbReference>
<dbReference type="SMART" id="SM00873">
    <property type="entry name" value="B3_4"/>
    <property type="match status" value="1"/>
</dbReference>
<dbReference type="InterPro" id="IPR045864">
    <property type="entry name" value="aa-tRNA-synth_II/BPL/LPL"/>
</dbReference>
<comment type="catalytic activity">
    <reaction evidence="14 15">
        <text>tRNA(Phe) + L-phenylalanine + ATP = L-phenylalanyl-tRNA(Phe) + AMP + diphosphate + H(+)</text>
        <dbReference type="Rhea" id="RHEA:19413"/>
        <dbReference type="Rhea" id="RHEA-COMP:9668"/>
        <dbReference type="Rhea" id="RHEA-COMP:9699"/>
        <dbReference type="ChEBI" id="CHEBI:15378"/>
        <dbReference type="ChEBI" id="CHEBI:30616"/>
        <dbReference type="ChEBI" id="CHEBI:33019"/>
        <dbReference type="ChEBI" id="CHEBI:58095"/>
        <dbReference type="ChEBI" id="CHEBI:78442"/>
        <dbReference type="ChEBI" id="CHEBI:78531"/>
        <dbReference type="ChEBI" id="CHEBI:456215"/>
        <dbReference type="EC" id="6.1.1.20"/>
    </reaction>
</comment>
<dbReference type="GO" id="GO:0000049">
    <property type="term" value="F:tRNA binding"/>
    <property type="evidence" value="ECO:0007669"/>
    <property type="project" value="UniProtKB-UniRule"/>
</dbReference>
<keyword evidence="12 15" id="KW-0648">Protein biosynthesis</keyword>
<feature type="domain" description="FDX-ACB" evidence="18">
    <location>
        <begin position="745"/>
        <end position="838"/>
    </location>
</feature>
<evidence type="ECO:0000256" key="10">
    <source>
        <dbReference type="ARBA" id="ARBA00022842"/>
    </source>
</evidence>
<dbReference type="InterPro" id="IPR002547">
    <property type="entry name" value="tRNA-bd_dom"/>
</dbReference>
<reference evidence="20 21" key="1">
    <citation type="submission" date="2020-07" db="EMBL/GenBank/DDBJ databases">
        <title>Thermogemmata thermophila gen. nov., sp. nov., a novel moderate thermophilic planctomycete from a Kamchatka hot spring.</title>
        <authorList>
            <person name="Elcheninov A.G."/>
            <person name="Podosokorskaya O.A."/>
            <person name="Kovaleva O.L."/>
            <person name="Novikov A."/>
            <person name="Bonch-Osmolovskaya E.A."/>
            <person name="Toshchakov S.V."/>
            <person name="Kublanov I.V."/>
        </authorList>
    </citation>
    <scope>NUCLEOTIDE SEQUENCE [LARGE SCALE GENOMIC DNA]</scope>
    <source>
        <strain evidence="20 21">2918</strain>
    </source>
</reference>
<dbReference type="SMART" id="SM00874">
    <property type="entry name" value="B5"/>
    <property type="match status" value="1"/>
</dbReference>
<dbReference type="GO" id="GO:0009328">
    <property type="term" value="C:phenylalanine-tRNA ligase complex"/>
    <property type="evidence" value="ECO:0007669"/>
    <property type="project" value="TreeGrafter"/>
</dbReference>
<dbReference type="AlphaFoldDB" id="A0A7V8VC65"/>
<dbReference type="SUPFAM" id="SSF54991">
    <property type="entry name" value="Anticodon-binding domain of PheRS"/>
    <property type="match status" value="1"/>
</dbReference>
<dbReference type="SUPFAM" id="SSF46955">
    <property type="entry name" value="Putative DNA-binding domain"/>
    <property type="match status" value="1"/>
</dbReference>
<dbReference type="Gene3D" id="3.30.930.10">
    <property type="entry name" value="Bira Bifunctional Protein, Domain 2"/>
    <property type="match status" value="1"/>
</dbReference>
<evidence type="ECO:0000256" key="1">
    <source>
        <dbReference type="ARBA" id="ARBA00004496"/>
    </source>
</evidence>
<dbReference type="GO" id="GO:0005524">
    <property type="term" value="F:ATP binding"/>
    <property type="evidence" value="ECO:0007669"/>
    <property type="project" value="UniProtKB-UniRule"/>
</dbReference>
<dbReference type="PROSITE" id="PS50886">
    <property type="entry name" value="TRBD"/>
    <property type="match status" value="1"/>
</dbReference>
<dbReference type="InterPro" id="IPR005146">
    <property type="entry name" value="B3/B4_tRNA-bd"/>
</dbReference>
<comment type="subunit">
    <text evidence="3 15">Tetramer of two alpha and two beta subunits.</text>
</comment>
<dbReference type="HAMAP" id="MF_00283">
    <property type="entry name" value="Phe_tRNA_synth_beta1"/>
    <property type="match status" value="1"/>
</dbReference>
<keyword evidence="4 15" id="KW-0963">Cytoplasm</keyword>
<protein>
    <recommendedName>
        <fullName evidence="15">Phenylalanine--tRNA ligase beta subunit</fullName>
        <ecNumber evidence="15">6.1.1.20</ecNumber>
    </recommendedName>
    <alternativeName>
        <fullName evidence="15">Phenylalanyl-tRNA synthetase beta subunit</fullName>
        <shortName evidence="15">PheRS</shortName>
    </alternativeName>
</protein>
<keyword evidence="7 15" id="KW-0479">Metal-binding</keyword>
<dbReference type="FunFam" id="3.50.40.10:FF:000001">
    <property type="entry name" value="Phenylalanine--tRNA ligase beta subunit"/>
    <property type="match status" value="1"/>
</dbReference>
<dbReference type="SUPFAM" id="SSF50249">
    <property type="entry name" value="Nucleic acid-binding proteins"/>
    <property type="match status" value="1"/>
</dbReference>
<evidence type="ECO:0000256" key="6">
    <source>
        <dbReference type="ARBA" id="ARBA00022598"/>
    </source>
</evidence>
<dbReference type="InterPro" id="IPR005121">
    <property type="entry name" value="Fdx_antiC-bd"/>
</dbReference>
<evidence type="ECO:0000256" key="9">
    <source>
        <dbReference type="ARBA" id="ARBA00022840"/>
    </source>
</evidence>
<dbReference type="Pfam" id="PF01588">
    <property type="entry name" value="tRNA_bind"/>
    <property type="match status" value="1"/>
</dbReference>
<evidence type="ECO:0000256" key="4">
    <source>
        <dbReference type="ARBA" id="ARBA00022490"/>
    </source>
</evidence>
<dbReference type="SUPFAM" id="SSF56037">
    <property type="entry name" value="PheT/TilS domain"/>
    <property type="match status" value="1"/>
</dbReference>
<keyword evidence="11 16" id="KW-0694">RNA-binding</keyword>
<dbReference type="InterPro" id="IPR004532">
    <property type="entry name" value="Phe-tRNA-ligase_IIc_bsu_bact"/>
</dbReference>
<dbReference type="PROSITE" id="PS51447">
    <property type="entry name" value="FDX_ACB"/>
    <property type="match status" value="1"/>
</dbReference>
<dbReference type="PROSITE" id="PS51483">
    <property type="entry name" value="B5"/>
    <property type="match status" value="1"/>
</dbReference>
<comment type="similarity">
    <text evidence="2 15">Belongs to the phenylalanyl-tRNA synthetase beta subunit family. Type 1 subfamily.</text>
</comment>
<evidence type="ECO:0000259" key="19">
    <source>
        <dbReference type="PROSITE" id="PS51483"/>
    </source>
</evidence>
<keyword evidence="5 16" id="KW-0820">tRNA-binding</keyword>
<dbReference type="Pfam" id="PF03483">
    <property type="entry name" value="B3_4"/>
    <property type="match status" value="1"/>
</dbReference>
<dbReference type="InterPro" id="IPR005147">
    <property type="entry name" value="tRNA_synthase_B5-dom"/>
</dbReference>
<name>A0A7V8VC65_9BACT</name>
<dbReference type="Gene3D" id="3.30.70.380">
    <property type="entry name" value="Ferrodoxin-fold anticodon-binding domain"/>
    <property type="match status" value="1"/>
</dbReference>
<evidence type="ECO:0000256" key="15">
    <source>
        <dbReference type="HAMAP-Rule" id="MF_00283"/>
    </source>
</evidence>